<dbReference type="SUPFAM" id="SSF53383">
    <property type="entry name" value="PLP-dependent transferases"/>
    <property type="match status" value="1"/>
</dbReference>
<comment type="cofactor">
    <cofactor evidence="1">
        <name>pyridoxal 5'-phosphate</name>
        <dbReference type="ChEBI" id="CHEBI:597326"/>
    </cofactor>
</comment>
<comment type="similarity">
    <text evidence="5">Belongs to the DegT/DnrJ/EryC1 family. L-glutamine:2-deoxy-scyllo-inosose/scyllo-inosose aminotransferase subfamily.</text>
</comment>
<evidence type="ECO:0000256" key="3">
    <source>
        <dbReference type="ARBA" id="ARBA00022679"/>
    </source>
</evidence>
<keyword evidence="2 6" id="KW-0032">Aminotransferase</keyword>
<evidence type="ECO:0000256" key="1">
    <source>
        <dbReference type="ARBA" id="ARBA00001933"/>
    </source>
</evidence>
<sequence length="122" mass="13140">MINVFQPNLGEAELLALSEVFASNWLGHGPRTDEFEARFADHIGVEPDRMVFLNSGTAGLFLATELLDLGPGDEVVLPSVSFVAAANAIAATGARPVFCDVDPRGLHPTVEHIERAMTPRTR</sequence>
<dbReference type="PANTHER" id="PTHR30244">
    <property type="entry name" value="TRANSAMINASE"/>
    <property type="match status" value="1"/>
</dbReference>
<accession>A0A6G3WSG6</accession>
<protein>
    <submittedName>
        <fullName evidence="6">Aminotransferase class I/II-fold pyridoxal phosphate-dependent enzyme</fullName>
    </submittedName>
</protein>
<reference evidence="6" key="1">
    <citation type="submission" date="2020-01" db="EMBL/GenBank/DDBJ databases">
        <title>Insect and environment-associated Actinomycetes.</title>
        <authorList>
            <person name="Currrie C."/>
            <person name="Chevrette M."/>
            <person name="Carlson C."/>
            <person name="Stubbendieck R."/>
            <person name="Wendt-Pienkowski E."/>
        </authorList>
    </citation>
    <scope>NUCLEOTIDE SEQUENCE</scope>
    <source>
        <strain evidence="6">SID7499</strain>
    </source>
</reference>
<dbReference type="GO" id="GO:0000271">
    <property type="term" value="P:polysaccharide biosynthetic process"/>
    <property type="evidence" value="ECO:0007669"/>
    <property type="project" value="TreeGrafter"/>
</dbReference>
<gene>
    <name evidence="6" type="ORF">G3M58_18235</name>
</gene>
<keyword evidence="4" id="KW-0663">Pyridoxal phosphate</keyword>
<dbReference type="InterPro" id="IPR015421">
    <property type="entry name" value="PyrdxlP-dep_Trfase_major"/>
</dbReference>
<dbReference type="Pfam" id="PF01041">
    <property type="entry name" value="DegT_DnrJ_EryC1"/>
    <property type="match status" value="1"/>
</dbReference>
<feature type="non-terminal residue" evidence="6">
    <location>
        <position position="122"/>
    </location>
</feature>
<dbReference type="GO" id="GO:0008483">
    <property type="term" value="F:transaminase activity"/>
    <property type="evidence" value="ECO:0007669"/>
    <property type="project" value="UniProtKB-KW"/>
</dbReference>
<dbReference type="InterPro" id="IPR015424">
    <property type="entry name" value="PyrdxlP-dep_Trfase"/>
</dbReference>
<dbReference type="Gene3D" id="3.40.640.10">
    <property type="entry name" value="Type I PLP-dependent aspartate aminotransferase-like (Major domain)"/>
    <property type="match status" value="1"/>
</dbReference>
<dbReference type="EMBL" id="JAAGMN010001790">
    <property type="protein sequence ID" value="NEE08382.1"/>
    <property type="molecule type" value="Genomic_DNA"/>
</dbReference>
<proteinExistence type="inferred from homology"/>
<dbReference type="InterPro" id="IPR000653">
    <property type="entry name" value="DegT/StrS_aminotransferase"/>
</dbReference>
<evidence type="ECO:0000256" key="2">
    <source>
        <dbReference type="ARBA" id="ARBA00022576"/>
    </source>
</evidence>
<dbReference type="PANTHER" id="PTHR30244:SF34">
    <property type="entry name" value="DTDP-4-AMINO-4,6-DIDEOXYGALACTOSE TRANSAMINASE"/>
    <property type="match status" value="1"/>
</dbReference>
<evidence type="ECO:0000313" key="6">
    <source>
        <dbReference type="EMBL" id="NEE08382.1"/>
    </source>
</evidence>
<keyword evidence="3 6" id="KW-0808">Transferase</keyword>
<name>A0A6G3WSG6_9ACTN</name>
<dbReference type="AlphaFoldDB" id="A0A6G3WSG6"/>
<organism evidence="6">
    <name type="scientific">Streptomyces sp. SID7499</name>
    <dbReference type="NCBI Taxonomy" id="2706086"/>
    <lineage>
        <taxon>Bacteria</taxon>
        <taxon>Bacillati</taxon>
        <taxon>Actinomycetota</taxon>
        <taxon>Actinomycetes</taxon>
        <taxon>Kitasatosporales</taxon>
        <taxon>Streptomycetaceae</taxon>
        <taxon>Streptomyces</taxon>
    </lineage>
</organism>
<evidence type="ECO:0000256" key="4">
    <source>
        <dbReference type="ARBA" id="ARBA00022898"/>
    </source>
</evidence>
<evidence type="ECO:0000256" key="5">
    <source>
        <dbReference type="ARBA" id="ARBA00038398"/>
    </source>
</evidence>
<dbReference type="GO" id="GO:0030170">
    <property type="term" value="F:pyridoxal phosphate binding"/>
    <property type="evidence" value="ECO:0007669"/>
    <property type="project" value="TreeGrafter"/>
</dbReference>
<comment type="caution">
    <text evidence="6">The sequence shown here is derived from an EMBL/GenBank/DDBJ whole genome shotgun (WGS) entry which is preliminary data.</text>
</comment>